<evidence type="ECO:0000313" key="2">
    <source>
        <dbReference type="Proteomes" id="UP000076837"/>
    </source>
</evidence>
<sequence length="315" mass="35861">MWGANCQSPWKSLSKVETQDLMASKEDRTCLGGFAEWSLAEVTVVVFAEARNLIYAFASSHASGERCCVVPCLQLAQTCRQLRHEYRPICFRSYVTIDWKDVPAYFRTFFPTRGGRISNIDFAPTGMTVFTNTYYKRTPEKVDVQIDLLPILMVGLVDKSFECKFRYDPGSPEATNMDADIYAMMTADVNTIQKLLTHQHPNWLRDVTSGRVSSLLISHIGTNDYPRAQFVFQPTKEGRVSCGITRRNRVKTNSSSPHQAEIGQNQLFLNPHALSGYVGHVDLRKIFVENDYIFLWDVKLDDSPQQEAELGFFLE</sequence>
<comment type="caution">
    <text evidence="1">The sequence shown here is derived from an EMBL/GenBank/DDBJ whole genome shotgun (WGS) entry which is preliminary data.</text>
</comment>
<dbReference type="Proteomes" id="UP000076837">
    <property type="component" value="Unassembled WGS sequence"/>
</dbReference>
<evidence type="ECO:0000313" key="1">
    <source>
        <dbReference type="EMBL" id="KZM24955.1"/>
    </source>
</evidence>
<protein>
    <submittedName>
        <fullName evidence="1">Uncharacterized protein</fullName>
    </submittedName>
</protein>
<keyword evidence="2" id="KW-1185">Reference proteome</keyword>
<dbReference type="EMBL" id="JYNV01000146">
    <property type="protein sequence ID" value="KZM24955.1"/>
    <property type="molecule type" value="Genomic_DNA"/>
</dbReference>
<organism evidence="1 2">
    <name type="scientific">Didymella rabiei</name>
    <name type="common">Chickpea ascochyta blight fungus</name>
    <name type="synonym">Mycosphaerella rabiei</name>
    <dbReference type="NCBI Taxonomy" id="5454"/>
    <lineage>
        <taxon>Eukaryota</taxon>
        <taxon>Fungi</taxon>
        <taxon>Dikarya</taxon>
        <taxon>Ascomycota</taxon>
        <taxon>Pezizomycotina</taxon>
        <taxon>Dothideomycetes</taxon>
        <taxon>Pleosporomycetidae</taxon>
        <taxon>Pleosporales</taxon>
        <taxon>Pleosporineae</taxon>
        <taxon>Didymellaceae</taxon>
        <taxon>Ascochyta</taxon>
    </lineage>
</organism>
<dbReference type="AlphaFoldDB" id="A0A163GQ01"/>
<proteinExistence type="predicted"/>
<reference evidence="1 2" key="1">
    <citation type="journal article" date="2016" name="Sci. Rep.">
        <title>Draft genome sequencing and secretome analysis of fungal phytopathogen Ascochyta rabiei provides insight into the necrotrophic effector repertoire.</title>
        <authorList>
            <person name="Verma S."/>
            <person name="Gazara R.K."/>
            <person name="Nizam S."/>
            <person name="Parween S."/>
            <person name="Chattopadhyay D."/>
            <person name="Verma P.K."/>
        </authorList>
    </citation>
    <scope>NUCLEOTIDE SEQUENCE [LARGE SCALE GENOMIC DNA]</scope>
    <source>
        <strain evidence="1 2">ArDII</strain>
    </source>
</reference>
<accession>A0A163GQ01</accession>
<gene>
    <name evidence="1" type="ORF">ST47_g3892</name>
</gene>
<name>A0A163GQ01_DIDRA</name>